<evidence type="ECO:0000256" key="1">
    <source>
        <dbReference type="ARBA" id="ARBA00001782"/>
    </source>
</evidence>
<dbReference type="CDD" id="cd00429">
    <property type="entry name" value="RPE"/>
    <property type="match status" value="1"/>
</dbReference>
<name>A0ABV8GUC8_9BACI</name>
<comment type="cofactor">
    <cofactor evidence="2">
        <name>Mn(2+)</name>
        <dbReference type="ChEBI" id="CHEBI:29035"/>
    </cofactor>
</comment>
<accession>A0ABV8GUC8</accession>
<dbReference type="InterPro" id="IPR011060">
    <property type="entry name" value="RibuloseP-bd_barrel"/>
</dbReference>
<evidence type="ECO:0000256" key="6">
    <source>
        <dbReference type="ARBA" id="ARBA00009541"/>
    </source>
</evidence>
<sequence>MTKIAPSILSADFSKLGEEIKDVENGGADYIHVDVMDGHFVPNITIGPLIVEAIKPVTSLPLDVHLMIENPDTYIADFAKAGASIITVHQEASPHLHRTIQLIKANGTKAGVVINPATPVEMIKPILSEVDLVLIMTVNPGFGGQSFIHETLKKIEQIFTWRKELNLTFEIEVDGGVNTETAKLCTDAGADVLVAGSAVFNQSNRHQAIKDILQAAKG</sequence>
<feature type="binding site" evidence="10">
    <location>
        <begin position="174"/>
        <end position="176"/>
    </location>
    <ligand>
        <name>substrate</name>
    </ligand>
</feature>
<dbReference type="InterPro" id="IPR000056">
    <property type="entry name" value="Ribul_P_3_epim-like"/>
</dbReference>
<evidence type="ECO:0000256" key="11">
    <source>
        <dbReference type="PIRNR" id="PIRNR001461"/>
    </source>
</evidence>
<dbReference type="SUPFAM" id="SSF51366">
    <property type="entry name" value="Ribulose-phoshate binding barrel"/>
    <property type="match status" value="1"/>
</dbReference>
<keyword evidence="13" id="KW-1185">Reference proteome</keyword>
<evidence type="ECO:0000256" key="4">
    <source>
        <dbReference type="ARBA" id="ARBA00001947"/>
    </source>
</evidence>
<dbReference type="PROSITE" id="PS01086">
    <property type="entry name" value="RIBUL_P_3_EPIMER_2"/>
    <property type="match status" value="1"/>
</dbReference>
<keyword evidence="8 10" id="KW-0479">Metal-binding</keyword>
<comment type="similarity">
    <text evidence="6 10 11">Belongs to the ribulose-phosphate 3-epimerase family.</text>
</comment>
<gene>
    <name evidence="10 12" type="primary">rpe</name>
    <name evidence="12" type="ORF">ACFOUV_05110</name>
</gene>
<evidence type="ECO:0000256" key="9">
    <source>
        <dbReference type="ARBA" id="ARBA00023235"/>
    </source>
</evidence>
<keyword evidence="10 11" id="KW-0119">Carbohydrate metabolism</keyword>
<comment type="cofactor">
    <cofactor evidence="4">
        <name>Zn(2+)</name>
        <dbReference type="ChEBI" id="CHEBI:29105"/>
    </cofactor>
</comment>
<evidence type="ECO:0000256" key="3">
    <source>
        <dbReference type="ARBA" id="ARBA00001941"/>
    </source>
</evidence>
<comment type="caution">
    <text evidence="12">The sequence shown here is derived from an EMBL/GenBank/DDBJ whole genome shotgun (WGS) entry which is preliminary data.</text>
</comment>
<dbReference type="NCBIfam" id="NF004076">
    <property type="entry name" value="PRK05581.1-4"/>
    <property type="match status" value="1"/>
</dbReference>
<feature type="binding site" evidence="10">
    <location>
        <position position="65"/>
    </location>
    <ligand>
        <name>a divalent metal cation</name>
        <dbReference type="ChEBI" id="CHEBI:60240"/>
    </ligand>
</feature>
<feature type="binding site" evidence="10">
    <location>
        <begin position="141"/>
        <end position="144"/>
    </location>
    <ligand>
        <name>substrate</name>
    </ligand>
</feature>
<comment type="cofactor">
    <cofactor evidence="3">
        <name>Co(2+)</name>
        <dbReference type="ChEBI" id="CHEBI:48828"/>
    </cofactor>
</comment>
<feature type="binding site" evidence="10">
    <location>
        <position position="7"/>
    </location>
    <ligand>
        <name>substrate</name>
    </ligand>
</feature>
<dbReference type="Gene3D" id="3.20.20.70">
    <property type="entry name" value="Aldolase class I"/>
    <property type="match status" value="1"/>
</dbReference>
<dbReference type="InterPro" id="IPR013785">
    <property type="entry name" value="Aldolase_TIM"/>
</dbReference>
<comment type="cofactor">
    <cofactor evidence="10">
        <name>a divalent metal cation</name>
        <dbReference type="ChEBI" id="CHEBI:60240"/>
    </cofactor>
    <text evidence="10">Binds 1 divalent metal cation per subunit.</text>
</comment>
<feature type="binding site" evidence="10">
    <location>
        <position position="65"/>
    </location>
    <ligand>
        <name>substrate</name>
    </ligand>
</feature>
<feature type="active site" description="Proton acceptor" evidence="10">
    <location>
        <position position="34"/>
    </location>
</feature>
<comment type="catalytic activity">
    <reaction evidence="1 10 11">
        <text>D-ribulose 5-phosphate = D-xylulose 5-phosphate</text>
        <dbReference type="Rhea" id="RHEA:13677"/>
        <dbReference type="ChEBI" id="CHEBI:57737"/>
        <dbReference type="ChEBI" id="CHEBI:58121"/>
        <dbReference type="EC" id="5.1.3.1"/>
    </reaction>
</comment>
<comment type="function">
    <text evidence="10">Catalyzes the reversible epimerization of D-ribulose 5-phosphate to D-xylulose 5-phosphate.</text>
</comment>
<evidence type="ECO:0000256" key="5">
    <source>
        <dbReference type="ARBA" id="ARBA00001954"/>
    </source>
</evidence>
<feature type="active site" description="Proton donor" evidence="10">
    <location>
        <position position="174"/>
    </location>
</feature>
<dbReference type="GO" id="GO:0004750">
    <property type="term" value="F:D-ribulose-phosphate 3-epimerase activity"/>
    <property type="evidence" value="ECO:0007669"/>
    <property type="project" value="UniProtKB-EC"/>
</dbReference>
<evidence type="ECO:0000256" key="7">
    <source>
        <dbReference type="ARBA" id="ARBA00013188"/>
    </source>
</evidence>
<dbReference type="NCBIfam" id="TIGR01163">
    <property type="entry name" value="rpe"/>
    <property type="match status" value="1"/>
</dbReference>
<proteinExistence type="inferred from homology"/>
<dbReference type="InterPro" id="IPR026019">
    <property type="entry name" value="Ribul_P_3_epim"/>
</dbReference>
<comment type="cofactor">
    <cofactor evidence="5">
        <name>Fe(2+)</name>
        <dbReference type="ChEBI" id="CHEBI:29033"/>
    </cofactor>
</comment>
<dbReference type="RefSeq" id="WP_379495671.1">
    <property type="nucleotide sequence ID" value="NZ_JBHSAO010000001.1"/>
</dbReference>
<dbReference type="EC" id="5.1.3.1" evidence="7 10"/>
<dbReference type="Pfam" id="PF00834">
    <property type="entry name" value="Ribul_P_3_epim"/>
    <property type="match status" value="1"/>
</dbReference>
<feature type="binding site" evidence="10">
    <location>
        <position position="174"/>
    </location>
    <ligand>
        <name>a divalent metal cation</name>
        <dbReference type="ChEBI" id="CHEBI:60240"/>
    </ligand>
</feature>
<dbReference type="EMBL" id="JBHSAO010000001">
    <property type="protein sequence ID" value="MFC4023198.1"/>
    <property type="molecule type" value="Genomic_DNA"/>
</dbReference>
<dbReference type="HAMAP" id="MF_02227">
    <property type="entry name" value="RPE"/>
    <property type="match status" value="1"/>
</dbReference>
<evidence type="ECO:0000313" key="12">
    <source>
        <dbReference type="EMBL" id="MFC4023198.1"/>
    </source>
</evidence>
<dbReference type="PANTHER" id="PTHR11749">
    <property type="entry name" value="RIBULOSE-5-PHOSPHATE-3-EPIMERASE"/>
    <property type="match status" value="1"/>
</dbReference>
<reference evidence="13" key="1">
    <citation type="journal article" date="2019" name="Int. J. Syst. Evol. Microbiol.">
        <title>The Global Catalogue of Microorganisms (GCM) 10K type strain sequencing project: providing services to taxonomists for standard genome sequencing and annotation.</title>
        <authorList>
            <consortium name="The Broad Institute Genomics Platform"/>
            <consortium name="The Broad Institute Genome Sequencing Center for Infectious Disease"/>
            <person name="Wu L."/>
            <person name="Ma J."/>
        </authorList>
    </citation>
    <scope>NUCLEOTIDE SEQUENCE [LARGE SCALE GENOMIC DNA]</scope>
    <source>
        <strain evidence="13">IBRC-M 10703</strain>
    </source>
</reference>
<keyword evidence="9 10" id="KW-0413">Isomerase</keyword>
<dbReference type="PIRSF" id="PIRSF001461">
    <property type="entry name" value="RPE"/>
    <property type="match status" value="1"/>
</dbReference>
<feature type="binding site" evidence="10">
    <location>
        <position position="32"/>
    </location>
    <ligand>
        <name>a divalent metal cation</name>
        <dbReference type="ChEBI" id="CHEBI:60240"/>
    </ligand>
</feature>
<evidence type="ECO:0000256" key="10">
    <source>
        <dbReference type="HAMAP-Rule" id="MF_02227"/>
    </source>
</evidence>
<comment type="pathway">
    <text evidence="10">Carbohydrate degradation.</text>
</comment>
<evidence type="ECO:0000256" key="2">
    <source>
        <dbReference type="ARBA" id="ARBA00001936"/>
    </source>
</evidence>
<protein>
    <recommendedName>
        <fullName evidence="7 10">Ribulose-phosphate 3-epimerase</fullName>
        <ecNumber evidence="7 10">5.1.3.1</ecNumber>
    </recommendedName>
</protein>
<feature type="binding site" evidence="10">
    <location>
        <begin position="196"/>
        <end position="197"/>
    </location>
    <ligand>
        <name>substrate</name>
    </ligand>
</feature>
<evidence type="ECO:0000313" key="13">
    <source>
        <dbReference type="Proteomes" id="UP001595772"/>
    </source>
</evidence>
<evidence type="ECO:0000256" key="8">
    <source>
        <dbReference type="ARBA" id="ARBA00022723"/>
    </source>
</evidence>
<organism evidence="12 13">
    <name type="scientific">Oceanobacillus longus</name>
    <dbReference type="NCBI Taxonomy" id="930120"/>
    <lineage>
        <taxon>Bacteria</taxon>
        <taxon>Bacillati</taxon>
        <taxon>Bacillota</taxon>
        <taxon>Bacilli</taxon>
        <taxon>Bacillales</taxon>
        <taxon>Bacillaceae</taxon>
        <taxon>Oceanobacillus</taxon>
    </lineage>
</organism>
<dbReference type="Proteomes" id="UP001595772">
    <property type="component" value="Unassembled WGS sequence"/>
</dbReference>
<feature type="binding site" evidence="10">
    <location>
        <position position="34"/>
    </location>
    <ligand>
        <name>a divalent metal cation</name>
        <dbReference type="ChEBI" id="CHEBI:60240"/>
    </ligand>
</feature>
<dbReference type="PROSITE" id="PS01085">
    <property type="entry name" value="RIBUL_P_3_EPIMER_1"/>
    <property type="match status" value="1"/>
</dbReference>